<gene>
    <name evidence="1" type="ORF">NT6N_09610</name>
</gene>
<sequence length="129" mass="13315">MILKKMTVLLCSRCFSDITVDGDTERRLEGVYPDSVGAEVELDAASAFLLVMSDVARPPACLGLTASGAACLFTRSRAASSGGAIILAPQDGHGPSVPAIAWSTTSRTPQAGQPNLKSFLSEEGGVECA</sequence>
<proteinExistence type="predicted"/>
<reference evidence="1" key="1">
    <citation type="submission" date="2024-07" db="EMBL/GenBank/DDBJ databases">
        <title>Complete genome sequence of Verrucomicrobiaceae bacterium NT6N.</title>
        <authorList>
            <person name="Huang C."/>
            <person name="Takami H."/>
            <person name="Hamasaki K."/>
        </authorList>
    </citation>
    <scope>NUCLEOTIDE SEQUENCE</scope>
    <source>
        <strain evidence="1">NT6N</strain>
    </source>
</reference>
<protein>
    <submittedName>
        <fullName evidence="1">Uncharacterized protein</fullName>
    </submittedName>
</protein>
<dbReference type="AlphaFoldDB" id="A0AAT9FJ05"/>
<dbReference type="KEGG" id="osu:NT6N_09610"/>
<evidence type="ECO:0000313" key="1">
    <source>
        <dbReference type="EMBL" id="BDS05921.1"/>
    </source>
</evidence>
<accession>A0AAT9FJ05</accession>
<organism evidence="1">
    <name type="scientific">Oceaniferula spumae</name>
    <dbReference type="NCBI Taxonomy" id="2979115"/>
    <lineage>
        <taxon>Bacteria</taxon>
        <taxon>Pseudomonadati</taxon>
        <taxon>Verrucomicrobiota</taxon>
        <taxon>Verrucomicrobiia</taxon>
        <taxon>Verrucomicrobiales</taxon>
        <taxon>Verrucomicrobiaceae</taxon>
        <taxon>Oceaniferula</taxon>
    </lineage>
</organism>
<dbReference type="EMBL" id="AP026866">
    <property type="protein sequence ID" value="BDS05921.1"/>
    <property type="molecule type" value="Genomic_DNA"/>
</dbReference>
<name>A0AAT9FJ05_9BACT</name>